<dbReference type="InterPro" id="IPR056782">
    <property type="entry name" value="HAD_PNKP"/>
</dbReference>
<proteinExistence type="predicted"/>
<dbReference type="InterPro" id="IPR036412">
    <property type="entry name" value="HAD-like_sf"/>
</dbReference>
<keyword evidence="3" id="KW-1185">Reference proteome</keyword>
<dbReference type="Gene3D" id="3.40.50.1000">
    <property type="entry name" value="HAD superfamily/HAD-like"/>
    <property type="match status" value="1"/>
</dbReference>
<dbReference type="Proteomes" id="UP000032401">
    <property type="component" value="Segment"/>
</dbReference>
<keyword evidence="2" id="KW-0418">Kinase</keyword>
<evidence type="ECO:0000259" key="1">
    <source>
        <dbReference type="Pfam" id="PF25109"/>
    </source>
</evidence>
<dbReference type="OrthoDB" id="9497at10239"/>
<name>A0A0C5PR40_9CAUD</name>
<dbReference type="SUPFAM" id="SSF56784">
    <property type="entry name" value="HAD-like"/>
    <property type="match status" value="1"/>
</dbReference>
<organism evidence="2 3">
    <name type="scientific">Klebsiella phage vB_KpnP_SU552A</name>
    <dbReference type="NCBI Taxonomy" id="1610835"/>
    <lineage>
        <taxon>Viruses</taxon>
        <taxon>Duplodnaviria</taxon>
        <taxon>Heunggongvirae</taxon>
        <taxon>Uroviricota</taxon>
        <taxon>Caudoviricetes</taxon>
        <taxon>Autographivirales</taxon>
        <taxon>Autoscriptoviridae</taxon>
        <taxon>Slopekvirinae</taxon>
        <taxon>Drulisvirus</taxon>
        <taxon>Drulisvirus SU552A</taxon>
    </lineage>
</organism>
<accession>A0A0C5PR40</accession>
<reference evidence="2 3" key="1">
    <citation type="submission" date="2015-01" db="EMBL/GenBank/DDBJ databases">
        <title>A suggested new bacteriophage genus, Kp34likevirus, within the Autographivirinae subfamily of Podoviridae.</title>
        <authorList>
            <person name="Eriksson H."/>
            <person name="Maciejewska B."/>
            <person name="Latka A."/>
            <person name="Majkowska-Skrobek G."/>
            <person name="Hellstrand M."/>
            <person name="Melefors O."/>
            <person name="Wang J.-T."/>
            <person name="Kropinski A.M."/>
            <person name="Drulis-Kawa Z."/>
            <person name="Nilsson A.S."/>
        </authorList>
    </citation>
    <scope>NUCLEOTIDE SEQUENCE [LARGE SCALE GENOMIC DNA]</scope>
</reference>
<dbReference type="InterPro" id="IPR023214">
    <property type="entry name" value="HAD_sf"/>
</dbReference>
<protein>
    <submittedName>
        <fullName evidence="2">Putative polynucleotide kinase/phosphatase</fullName>
    </submittedName>
</protein>
<feature type="domain" description="Polynucleotide kinase PNKP phosphatase" evidence="1">
    <location>
        <begin position="2"/>
        <end position="143"/>
    </location>
</feature>
<dbReference type="Pfam" id="PF25109">
    <property type="entry name" value="HAD_PNKP"/>
    <property type="match status" value="1"/>
</dbReference>
<dbReference type="KEGG" id="vg:26631443"/>
<dbReference type="EMBL" id="KP708986">
    <property type="protein sequence ID" value="AJQ21106.1"/>
    <property type="molecule type" value="Genomic_DNA"/>
</dbReference>
<evidence type="ECO:0000313" key="2">
    <source>
        <dbReference type="EMBL" id="AJQ21106.1"/>
    </source>
</evidence>
<evidence type="ECO:0000313" key="3">
    <source>
        <dbReference type="Proteomes" id="UP000032401"/>
    </source>
</evidence>
<dbReference type="RefSeq" id="YP_009204821.1">
    <property type="nucleotide sequence ID" value="NC_028870.1"/>
</dbReference>
<sequence>MKAVIFDLDGTLADGTHRLHLLPTVDLHLTDSWNEFNRASKDDSPIHSTIEVCNIMVRAGLRVIILTGRSDIVRAETEAWLERNFVMYSELVMRPHSDNRKDTVIKEEFLRNQVGLENIVAAWDDSPAVIEHFRGLGITTYAVCDYGAAAHRTDLKSHGVEELA</sequence>
<gene>
    <name evidence="2" type="ORF">SU552A_32</name>
</gene>
<keyword evidence="2" id="KW-0808">Transferase</keyword>
<dbReference type="GO" id="GO:0016301">
    <property type="term" value="F:kinase activity"/>
    <property type="evidence" value="ECO:0007669"/>
    <property type="project" value="UniProtKB-KW"/>
</dbReference>
<dbReference type="GeneID" id="26631443"/>